<accession>A0A822BYU4</accession>
<reference evidence="1" key="1">
    <citation type="submission" date="2021-02" db="EMBL/GenBank/DDBJ databases">
        <authorList>
            <person name="Nowell W R."/>
        </authorList>
    </citation>
    <scope>NUCLEOTIDE SEQUENCE</scope>
</reference>
<evidence type="ECO:0000313" key="1">
    <source>
        <dbReference type="EMBL" id="CAF5028705.1"/>
    </source>
</evidence>
<proteinExistence type="predicted"/>
<dbReference type="Proteomes" id="UP000663848">
    <property type="component" value="Unassembled WGS sequence"/>
</dbReference>
<sequence>MTNTVIFNEYKQAIEDLSIWLTLTNANIQQALEFDDKQQTSINIK</sequence>
<protein>
    <submittedName>
        <fullName evidence="1">Uncharacterized protein</fullName>
    </submittedName>
</protein>
<organism evidence="1 2">
    <name type="scientific">Rotaria socialis</name>
    <dbReference type="NCBI Taxonomy" id="392032"/>
    <lineage>
        <taxon>Eukaryota</taxon>
        <taxon>Metazoa</taxon>
        <taxon>Spiralia</taxon>
        <taxon>Gnathifera</taxon>
        <taxon>Rotifera</taxon>
        <taxon>Eurotatoria</taxon>
        <taxon>Bdelloidea</taxon>
        <taxon>Philodinida</taxon>
        <taxon>Philodinidae</taxon>
        <taxon>Rotaria</taxon>
    </lineage>
</organism>
<evidence type="ECO:0000313" key="2">
    <source>
        <dbReference type="Proteomes" id="UP000663848"/>
    </source>
</evidence>
<name>A0A822BYU4_9BILA</name>
<comment type="caution">
    <text evidence="1">The sequence shown here is derived from an EMBL/GenBank/DDBJ whole genome shotgun (WGS) entry which is preliminary data.</text>
</comment>
<feature type="non-terminal residue" evidence="1">
    <location>
        <position position="45"/>
    </location>
</feature>
<dbReference type="AlphaFoldDB" id="A0A822BYU4"/>
<gene>
    <name evidence="1" type="ORF">QYT958_LOCUS40508</name>
</gene>
<dbReference type="EMBL" id="CAJOBR010042037">
    <property type="protein sequence ID" value="CAF5028705.1"/>
    <property type="molecule type" value="Genomic_DNA"/>
</dbReference>